<comment type="caution">
    <text evidence="2">The sequence shown here is derived from an EMBL/GenBank/DDBJ whole genome shotgun (WGS) entry which is preliminary data.</text>
</comment>
<dbReference type="EMBL" id="WIPF01000144">
    <property type="protein sequence ID" value="KAF3204424.1"/>
    <property type="molecule type" value="Genomic_DNA"/>
</dbReference>
<dbReference type="OrthoDB" id="408973at2759"/>
<dbReference type="InterPro" id="IPR029068">
    <property type="entry name" value="Glyas_Bleomycin-R_OHBP_Dase"/>
</dbReference>
<dbReference type="EMBL" id="WIWS01000023">
    <property type="protein sequence ID" value="KAF3223367.1"/>
    <property type="molecule type" value="Genomic_DNA"/>
</dbReference>
<dbReference type="Proteomes" id="UP000472727">
    <property type="component" value="Unassembled WGS sequence"/>
</dbReference>
<accession>A0A6G1M405</accession>
<feature type="domain" description="Glyoxalase-like" evidence="1">
    <location>
        <begin position="18"/>
        <end position="204"/>
    </location>
</feature>
<evidence type="ECO:0000313" key="3">
    <source>
        <dbReference type="EMBL" id="KAF3211319.1"/>
    </source>
</evidence>
<dbReference type="AlphaFoldDB" id="A0A6G1M405"/>
<sequence>MSHSTSSTMASDQKVALLDHIIVLVPHAELKDPPKSLTDNFNITNGGRHADGKTENKLIVFKDGSYIELISFINDLPENRADHWWGSKPYGIVDWAFTNQIDYKSNYEALISRLADAQKGSSGAYSYAAPQLGGRIRPDGVKLEWAVTFPTKKEGEDTETTRPSNLPFYCHDITLRDNRVNGETEHPCGAVGIREVLALVDDVQNDAFADLIRASVNSDDKERINNSSVLVGTPHGAPSVISFTTPTTDAKKDEARLHKFVLKELKFNHGSSDVSTGVTFSYPFQA</sequence>
<dbReference type="Proteomes" id="UP000614610">
    <property type="component" value="Unassembled WGS sequence"/>
</dbReference>
<organism evidence="2 6">
    <name type="scientific">Orbilia oligospora</name>
    <name type="common">Nematode-trapping fungus</name>
    <name type="synonym">Arthrobotrys oligospora</name>
    <dbReference type="NCBI Taxonomy" id="2813651"/>
    <lineage>
        <taxon>Eukaryota</taxon>
        <taxon>Fungi</taxon>
        <taxon>Dikarya</taxon>
        <taxon>Ascomycota</taxon>
        <taxon>Pezizomycotina</taxon>
        <taxon>Orbiliomycetes</taxon>
        <taxon>Orbiliales</taxon>
        <taxon>Orbiliaceae</taxon>
        <taxon>Orbilia</taxon>
    </lineage>
</organism>
<gene>
    <name evidence="4" type="ORF">TWF106_005139</name>
    <name evidence="2" type="ORF">TWF191_002256</name>
    <name evidence="3" type="ORF">TWF679_006483</name>
</gene>
<proteinExistence type="predicted"/>
<dbReference type="Gene3D" id="3.10.180.10">
    <property type="entry name" value="2,3-Dihydroxybiphenyl 1,2-Dioxygenase, domain 1"/>
    <property type="match status" value="1"/>
</dbReference>
<dbReference type="Pfam" id="PF13468">
    <property type="entry name" value="Glyoxalase_3"/>
    <property type="match status" value="1"/>
</dbReference>
<dbReference type="InterPro" id="IPR025870">
    <property type="entry name" value="Glyoxalase-like_dom"/>
</dbReference>
<evidence type="ECO:0000313" key="5">
    <source>
        <dbReference type="Proteomes" id="UP000472727"/>
    </source>
</evidence>
<protein>
    <recommendedName>
        <fullName evidence="1">Glyoxalase-like domain-containing protein</fullName>
    </recommendedName>
</protein>
<evidence type="ECO:0000259" key="1">
    <source>
        <dbReference type="Pfam" id="PF13468"/>
    </source>
</evidence>
<reference evidence="5 6" key="1">
    <citation type="submission" date="2019-06" db="EMBL/GenBank/DDBJ databases">
        <authorList>
            <person name="Palmer J.M."/>
        </authorList>
    </citation>
    <scope>NUCLEOTIDE SEQUENCE [LARGE SCALE GENOMIC DNA]</scope>
    <source>
        <strain evidence="4 5">TWF106</strain>
        <strain evidence="2 6">TWF191</strain>
        <strain evidence="3">TWF679</strain>
    </source>
</reference>
<dbReference type="EMBL" id="WIWT01000034">
    <property type="protein sequence ID" value="KAF3211319.1"/>
    <property type="molecule type" value="Genomic_DNA"/>
</dbReference>
<dbReference type="Proteomes" id="UP000483672">
    <property type="component" value="Unassembled WGS sequence"/>
</dbReference>
<evidence type="ECO:0000313" key="6">
    <source>
        <dbReference type="Proteomes" id="UP000483672"/>
    </source>
</evidence>
<name>A0A6G1M405_ORBOL</name>
<dbReference type="PANTHER" id="PTHR40265:SF1">
    <property type="entry name" value="GLYOXALASE-LIKE DOMAIN-CONTAINING PROTEIN"/>
    <property type="match status" value="1"/>
</dbReference>
<evidence type="ECO:0000313" key="4">
    <source>
        <dbReference type="EMBL" id="KAF3223367.1"/>
    </source>
</evidence>
<evidence type="ECO:0000313" key="2">
    <source>
        <dbReference type="EMBL" id="KAF3204424.1"/>
    </source>
</evidence>
<dbReference type="PANTHER" id="PTHR40265">
    <property type="entry name" value="BLL2707 PROTEIN"/>
    <property type="match status" value="1"/>
</dbReference>